<dbReference type="PROSITE" id="PS00584">
    <property type="entry name" value="PFKB_KINASES_2"/>
    <property type="match status" value="1"/>
</dbReference>
<dbReference type="PRINTS" id="PR00990">
    <property type="entry name" value="RIBOKINASE"/>
</dbReference>
<evidence type="ECO:0000256" key="11">
    <source>
        <dbReference type="ARBA" id="ARBA00023277"/>
    </source>
</evidence>
<gene>
    <name evidence="12 14" type="primary">rbsK</name>
    <name evidence="14" type="ORF">Pla123a_43210</name>
</gene>
<protein>
    <recommendedName>
        <fullName evidence="3 12">Ribokinase</fullName>
        <shortName evidence="12">RK</shortName>
        <ecNumber evidence="2 12">2.7.1.15</ecNumber>
    </recommendedName>
</protein>
<feature type="binding site" evidence="12">
    <location>
        <position position="182"/>
    </location>
    <ligand>
        <name>ATP</name>
        <dbReference type="ChEBI" id="CHEBI:30616"/>
    </ligand>
</feature>
<comment type="cofactor">
    <cofactor evidence="12">
        <name>Mg(2+)</name>
        <dbReference type="ChEBI" id="CHEBI:18420"/>
    </cofactor>
    <text evidence="12">Requires a divalent cation, most likely magnesium in vivo, as an electrophilic catalyst to aid phosphoryl group transfer. It is the chelate of the metal and the nucleotide that is the actual substrate.</text>
</comment>
<feature type="binding site" evidence="12">
    <location>
        <position position="286"/>
    </location>
    <ligand>
        <name>K(+)</name>
        <dbReference type="ChEBI" id="CHEBI:29103"/>
    </ligand>
</feature>
<feature type="binding site" evidence="12">
    <location>
        <begin position="250"/>
        <end position="251"/>
    </location>
    <ligand>
        <name>ATP</name>
        <dbReference type="ChEBI" id="CHEBI:30616"/>
    </ligand>
</feature>
<evidence type="ECO:0000256" key="3">
    <source>
        <dbReference type="ARBA" id="ARBA00016943"/>
    </source>
</evidence>
<evidence type="ECO:0000256" key="12">
    <source>
        <dbReference type="HAMAP-Rule" id="MF_01987"/>
    </source>
</evidence>
<dbReference type="GO" id="GO:0005829">
    <property type="term" value="C:cytosol"/>
    <property type="evidence" value="ECO:0007669"/>
    <property type="project" value="TreeGrafter"/>
</dbReference>
<keyword evidence="9 12" id="KW-0460">Magnesium</keyword>
<comment type="subunit">
    <text evidence="12">Homodimer.</text>
</comment>
<evidence type="ECO:0000256" key="9">
    <source>
        <dbReference type="ARBA" id="ARBA00022842"/>
    </source>
</evidence>
<evidence type="ECO:0000256" key="10">
    <source>
        <dbReference type="ARBA" id="ARBA00022958"/>
    </source>
</evidence>
<reference evidence="14 15" key="1">
    <citation type="submission" date="2019-02" db="EMBL/GenBank/DDBJ databases">
        <title>Deep-cultivation of Planctomycetes and their phenomic and genomic characterization uncovers novel biology.</title>
        <authorList>
            <person name="Wiegand S."/>
            <person name="Jogler M."/>
            <person name="Boedeker C."/>
            <person name="Pinto D."/>
            <person name="Vollmers J."/>
            <person name="Rivas-Marin E."/>
            <person name="Kohn T."/>
            <person name="Peeters S.H."/>
            <person name="Heuer A."/>
            <person name="Rast P."/>
            <person name="Oberbeckmann S."/>
            <person name="Bunk B."/>
            <person name="Jeske O."/>
            <person name="Meyerdierks A."/>
            <person name="Storesund J.E."/>
            <person name="Kallscheuer N."/>
            <person name="Luecker S."/>
            <person name="Lage O.M."/>
            <person name="Pohl T."/>
            <person name="Merkel B.J."/>
            <person name="Hornburger P."/>
            <person name="Mueller R.-W."/>
            <person name="Bruemmer F."/>
            <person name="Labrenz M."/>
            <person name="Spormann A.M."/>
            <person name="Op Den Camp H."/>
            <person name="Overmann J."/>
            <person name="Amann R."/>
            <person name="Jetten M.S.M."/>
            <person name="Mascher T."/>
            <person name="Medema M.H."/>
            <person name="Devos D.P."/>
            <person name="Kaster A.-K."/>
            <person name="Ovreas L."/>
            <person name="Rohde M."/>
            <person name="Galperin M.Y."/>
            <person name="Jogler C."/>
        </authorList>
    </citation>
    <scope>NUCLEOTIDE SEQUENCE [LARGE SCALE GENOMIC DNA]</scope>
    <source>
        <strain evidence="14 15">Pla123a</strain>
    </source>
</reference>
<evidence type="ECO:0000256" key="8">
    <source>
        <dbReference type="ARBA" id="ARBA00022840"/>
    </source>
</evidence>
<dbReference type="UniPathway" id="UPA00916">
    <property type="reaction ID" value="UER00889"/>
</dbReference>
<dbReference type="GO" id="GO:0046872">
    <property type="term" value="F:metal ion binding"/>
    <property type="evidence" value="ECO:0007669"/>
    <property type="project" value="UniProtKB-KW"/>
</dbReference>
<name>A0A5C5Y2M6_9BACT</name>
<comment type="function">
    <text evidence="12">Catalyzes the phosphorylation of ribose at O-5 in a reaction requiring ATP and magnesium. The resulting D-ribose-5-phosphate can then be used either for sythesis of nucleotides, histidine, and tryptophan, or as a component of the pentose phosphate pathway.</text>
</comment>
<evidence type="ECO:0000313" key="15">
    <source>
        <dbReference type="Proteomes" id="UP000318478"/>
    </source>
</evidence>
<dbReference type="InterPro" id="IPR029056">
    <property type="entry name" value="Ribokinase-like"/>
</dbReference>
<evidence type="ECO:0000256" key="5">
    <source>
        <dbReference type="ARBA" id="ARBA00022723"/>
    </source>
</evidence>
<feature type="domain" description="Carbohydrate kinase PfkB" evidence="13">
    <location>
        <begin position="1"/>
        <end position="294"/>
    </location>
</feature>
<dbReference type="GO" id="GO:0019303">
    <property type="term" value="P:D-ribose catabolic process"/>
    <property type="evidence" value="ECO:0007669"/>
    <property type="project" value="UniProtKB-UniRule"/>
</dbReference>
<feature type="binding site" evidence="12">
    <location>
        <position position="245"/>
    </location>
    <ligand>
        <name>K(+)</name>
        <dbReference type="ChEBI" id="CHEBI:29103"/>
    </ligand>
</feature>
<dbReference type="EMBL" id="SJPO01000012">
    <property type="protein sequence ID" value="TWT67762.1"/>
    <property type="molecule type" value="Genomic_DNA"/>
</dbReference>
<keyword evidence="15" id="KW-1185">Reference proteome</keyword>
<dbReference type="Gene3D" id="3.40.1190.20">
    <property type="match status" value="1"/>
</dbReference>
<feature type="binding site" evidence="12">
    <location>
        <begin position="11"/>
        <end position="13"/>
    </location>
    <ligand>
        <name>substrate</name>
    </ligand>
</feature>
<feature type="binding site" evidence="12">
    <location>
        <position position="284"/>
    </location>
    <ligand>
        <name>K(+)</name>
        <dbReference type="ChEBI" id="CHEBI:29103"/>
    </ligand>
</feature>
<evidence type="ECO:0000256" key="2">
    <source>
        <dbReference type="ARBA" id="ARBA00012035"/>
    </source>
</evidence>
<dbReference type="SUPFAM" id="SSF53613">
    <property type="entry name" value="Ribokinase-like"/>
    <property type="match status" value="1"/>
</dbReference>
<dbReference type="NCBIfam" id="TIGR02152">
    <property type="entry name" value="D_ribokin_bact"/>
    <property type="match status" value="1"/>
</dbReference>
<dbReference type="HAMAP" id="MF_01987">
    <property type="entry name" value="Ribokinase"/>
    <property type="match status" value="1"/>
</dbReference>
<organism evidence="14 15">
    <name type="scientific">Posidoniimonas polymericola</name>
    <dbReference type="NCBI Taxonomy" id="2528002"/>
    <lineage>
        <taxon>Bacteria</taxon>
        <taxon>Pseudomonadati</taxon>
        <taxon>Planctomycetota</taxon>
        <taxon>Planctomycetia</taxon>
        <taxon>Pirellulales</taxon>
        <taxon>Lacipirellulaceae</taxon>
        <taxon>Posidoniimonas</taxon>
    </lineage>
</organism>
<feature type="active site" description="Proton acceptor" evidence="12">
    <location>
        <position position="251"/>
    </location>
</feature>
<dbReference type="CDD" id="cd01174">
    <property type="entry name" value="ribokinase"/>
    <property type="match status" value="1"/>
</dbReference>
<comment type="activity regulation">
    <text evidence="12">Activated by a monovalent cation that binds near, but not in, the active site. The most likely occupant of the site in vivo is potassium. Ion binding induces a conformational change that may alter substrate affinity.</text>
</comment>
<comment type="caution">
    <text evidence="12">Lacks conserved residue(s) required for the propagation of feature annotation.</text>
</comment>
<dbReference type="EC" id="2.7.1.15" evidence="2 12"/>
<comment type="subcellular location">
    <subcellularLocation>
        <location evidence="12">Cytoplasm</location>
    </subcellularLocation>
</comment>
<dbReference type="PANTHER" id="PTHR10584:SF166">
    <property type="entry name" value="RIBOKINASE"/>
    <property type="match status" value="1"/>
</dbReference>
<dbReference type="InterPro" id="IPR011611">
    <property type="entry name" value="PfkB_dom"/>
</dbReference>
<keyword evidence="6 12" id="KW-0547">Nucleotide-binding</keyword>
<evidence type="ECO:0000313" key="14">
    <source>
        <dbReference type="EMBL" id="TWT67762.1"/>
    </source>
</evidence>
<accession>A0A5C5Y2M6</accession>
<sequence>MANILVVGSINMDVVTPITRMPAAGETLHAGDVDYLPGGKGANAAVAAARLGGEVRLVGCVGDDPFGSNLQDHLRRERIDVSRVRVAPTKTGIAVILLEKDSGQNSILVSPGANALVQAPQDDAWYAWGEVLMLQLECPLSTAVRAAQLARRNGVLVILDPAPACPLLPPELLGEVDVLLPNETELATLARMPAGSLDEITAAAKSLQVSTGVPTIIVTLGPRGALIASDAGQFLAPPAPVVAVDTTAAGDTFAGALAVALAEGLPIYDAVAFATNAGALACTAVGAQSAMPTRAAVLDRLEQLPRREID</sequence>
<feature type="binding site" evidence="12">
    <location>
        <position position="247"/>
    </location>
    <ligand>
        <name>K(+)</name>
        <dbReference type="ChEBI" id="CHEBI:29103"/>
    </ligand>
</feature>
<comment type="pathway">
    <text evidence="12">Carbohydrate metabolism; D-ribose degradation; D-ribose 5-phosphate from beta-D-ribopyranose: step 2/2.</text>
</comment>
<dbReference type="InterPro" id="IPR002173">
    <property type="entry name" value="Carboh/pur_kinase_PfkB_CS"/>
</dbReference>
<keyword evidence="7 12" id="KW-0418">Kinase</keyword>
<keyword evidence="8 12" id="KW-0067">ATP-binding</keyword>
<evidence type="ECO:0000256" key="4">
    <source>
        <dbReference type="ARBA" id="ARBA00022679"/>
    </source>
</evidence>
<dbReference type="RefSeq" id="WP_146590772.1">
    <property type="nucleotide sequence ID" value="NZ_SJPO01000012.1"/>
</dbReference>
<keyword evidence="11 12" id="KW-0119">Carbohydrate metabolism</keyword>
<evidence type="ECO:0000256" key="7">
    <source>
        <dbReference type="ARBA" id="ARBA00022777"/>
    </source>
</evidence>
<dbReference type="PANTHER" id="PTHR10584">
    <property type="entry name" value="SUGAR KINASE"/>
    <property type="match status" value="1"/>
</dbReference>
<feature type="binding site" evidence="12">
    <location>
        <position position="251"/>
    </location>
    <ligand>
        <name>substrate</name>
    </ligand>
</feature>
<dbReference type="OrthoDB" id="9775849at2"/>
<feature type="binding site" evidence="12">
    <location>
        <begin position="39"/>
        <end position="43"/>
    </location>
    <ligand>
        <name>substrate</name>
    </ligand>
</feature>
<feature type="binding site" evidence="12">
    <location>
        <position position="281"/>
    </location>
    <ligand>
        <name>K(+)</name>
        <dbReference type="ChEBI" id="CHEBI:29103"/>
    </ligand>
</feature>
<comment type="caution">
    <text evidence="14">The sequence shown here is derived from an EMBL/GenBank/DDBJ whole genome shotgun (WGS) entry which is preliminary data.</text>
</comment>
<dbReference type="AlphaFoldDB" id="A0A5C5Y2M6"/>
<evidence type="ECO:0000256" key="1">
    <source>
        <dbReference type="ARBA" id="ARBA00005380"/>
    </source>
</evidence>
<comment type="catalytic activity">
    <reaction evidence="12">
        <text>D-ribose + ATP = D-ribose 5-phosphate + ADP + H(+)</text>
        <dbReference type="Rhea" id="RHEA:13697"/>
        <dbReference type="ChEBI" id="CHEBI:15378"/>
        <dbReference type="ChEBI" id="CHEBI:30616"/>
        <dbReference type="ChEBI" id="CHEBI:47013"/>
        <dbReference type="ChEBI" id="CHEBI:78346"/>
        <dbReference type="ChEBI" id="CHEBI:456216"/>
        <dbReference type="EC" id="2.7.1.15"/>
    </reaction>
</comment>
<keyword evidence="4 12" id="KW-0808">Transferase</keyword>
<proteinExistence type="inferred from homology"/>
<dbReference type="InterPro" id="IPR011877">
    <property type="entry name" value="Ribokinase"/>
</dbReference>
<feature type="binding site" evidence="12">
    <location>
        <position position="137"/>
    </location>
    <ligand>
        <name>substrate</name>
    </ligand>
</feature>
<dbReference type="Pfam" id="PF00294">
    <property type="entry name" value="PfkB"/>
    <property type="match status" value="1"/>
</dbReference>
<dbReference type="GO" id="GO:0004747">
    <property type="term" value="F:ribokinase activity"/>
    <property type="evidence" value="ECO:0007669"/>
    <property type="project" value="UniProtKB-UniRule"/>
</dbReference>
<comment type="similarity">
    <text evidence="1">Belongs to the carbohydrate kinase pfkB family.</text>
</comment>
<keyword evidence="10 12" id="KW-0630">Potassium</keyword>
<evidence type="ECO:0000256" key="6">
    <source>
        <dbReference type="ARBA" id="ARBA00022741"/>
    </source>
</evidence>
<evidence type="ECO:0000259" key="13">
    <source>
        <dbReference type="Pfam" id="PF00294"/>
    </source>
</evidence>
<feature type="binding site" evidence="12">
    <location>
        <begin position="219"/>
        <end position="224"/>
    </location>
    <ligand>
        <name>ATP</name>
        <dbReference type="ChEBI" id="CHEBI:30616"/>
    </ligand>
</feature>
<keyword evidence="12" id="KW-0963">Cytoplasm</keyword>
<dbReference type="Proteomes" id="UP000318478">
    <property type="component" value="Unassembled WGS sequence"/>
</dbReference>
<keyword evidence="5 12" id="KW-0479">Metal-binding</keyword>
<comment type="similarity">
    <text evidence="12">Belongs to the carbohydrate kinase PfkB family. Ribokinase subfamily.</text>
</comment>
<dbReference type="InterPro" id="IPR002139">
    <property type="entry name" value="Ribo/fructo_kinase"/>
</dbReference>
<dbReference type="GO" id="GO:0005524">
    <property type="term" value="F:ATP binding"/>
    <property type="evidence" value="ECO:0007669"/>
    <property type="project" value="UniProtKB-UniRule"/>
</dbReference>